<protein>
    <submittedName>
        <fullName evidence="1">19351_t:CDS:1</fullName>
    </submittedName>
</protein>
<name>A0ACA9KWV3_9GLOM</name>
<keyword evidence="2" id="KW-1185">Reference proteome</keyword>
<accession>A0ACA9KWV3</accession>
<dbReference type="Proteomes" id="UP000789920">
    <property type="component" value="Unassembled WGS sequence"/>
</dbReference>
<comment type="caution">
    <text evidence="1">The sequence shown here is derived from an EMBL/GenBank/DDBJ whole genome shotgun (WGS) entry which is preliminary data.</text>
</comment>
<sequence>MSYLQFKVKAFVNVAIIEDVKAWFATFEKHSKTIIVQTKREPTNNLLKIEKSEYQTSNLLKIQGLKYQTNNLLEEESKCQVDNSLETKK</sequence>
<proteinExistence type="predicted"/>
<gene>
    <name evidence="1" type="ORF">RPERSI_LOCUS1545</name>
</gene>
<evidence type="ECO:0000313" key="1">
    <source>
        <dbReference type="EMBL" id="CAG8494624.1"/>
    </source>
</evidence>
<evidence type="ECO:0000313" key="2">
    <source>
        <dbReference type="Proteomes" id="UP000789920"/>
    </source>
</evidence>
<dbReference type="EMBL" id="CAJVQC010001453">
    <property type="protein sequence ID" value="CAG8494624.1"/>
    <property type="molecule type" value="Genomic_DNA"/>
</dbReference>
<organism evidence="1 2">
    <name type="scientific">Racocetra persica</name>
    <dbReference type="NCBI Taxonomy" id="160502"/>
    <lineage>
        <taxon>Eukaryota</taxon>
        <taxon>Fungi</taxon>
        <taxon>Fungi incertae sedis</taxon>
        <taxon>Mucoromycota</taxon>
        <taxon>Glomeromycotina</taxon>
        <taxon>Glomeromycetes</taxon>
        <taxon>Diversisporales</taxon>
        <taxon>Gigasporaceae</taxon>
        <taxon>Racocetra</taxon>
    </lineage>
</organism>
<reference evidence="1" key="1">
    <citation type="submission" date="2021-06" db="EMBL/GenBank/DDBJ databases">
        <authorList>
            <person name="Kallberg Y."/>
            <person name="Tangrot J."/>
            <person name="Rosling A."/>
        </authorList>
    </citation>
    <scope>NUCLEOTIDE SEQUENCE</scope>
    <source>
        <strain evidence="1">MA461A</strain>
    </source>
</reference>